<accession>Q0K6S2</accession>
<evidence type="ECO:0000256" key="2">
    <source>
        <dbReference type="ARBA" id="ARBA00023015"/>
    </source>
</evidence>
<reference evidence="6 8" key="1">
    <citation type="journal article" date="2006" name="Nat. Biotechnol.">
        <title>Genome sequence of the bioplastic-producing 'Knallgas' bacterium Ralstonia eutropha H16.</title>
        <authorList>
            <person name="Pohlmann A."/>
            <person name="Fricke W.F."/>
            <person name="Reinecke F."/>
            <person name="Kusian B."/>
            <person name="Liesegang H."/>
            <person name="Cramm R."/>
            <person name="Eitinger T."/>
            <person name="Ewering C."/>
            <person name="Potter M."/>
            <person name="Schwartz E."/>
            <person name="Strittmatter A."/>
            <person name="Voss I."/>
            <person name="Gottschalk G."/>
            <person name="Steinbuechel A."/>
            <person name="Friedrich B."/>
            <person name="Bowien B."/>
        </authorList>
    </citation>
    <scope>NUCLEOTIDE SEQUENCE [LARGE SCALE GENOMIC DNA]</scope>
    <source>
        <strain evidence="8">ATCC 17699 / DSM 428 / KCTC 22496 / NCIMB 10442 / H16 / Stanier 337</strain>
        <strain evidence="6">H16</strain>
    </source>
</reference>
<evidence type="ECO:0000313" key="9">
    <source>
        <dbReference type="Proteomes" id="UP000296079"/>
    </source>
</evidence>
<dbReference type="InterPro" id="IPR036390">
    <property type="entry name" value="WH_DNA-bd_sf"/>
</dbReference>
<comment type="similarity">
    <text evidence="1">Belongs to the LysR transcriptional regulatory family.</text>
</comment>
<evidence type="ECO:0000313" key="6">
    <source>
        <dbReference type="EMBL" id="CAJ94299.1"/>
    </source>
</evidence>
<dbReference type="PROSITE" id="PS50931">
    <property type="entry name" value="HTH_LYSR"/>
    <property type="match status" value="1"/>
</dbReference>
<dbReference type="InterPro" id="IPR000847">
    <property type="entry name" value="LysR_HTH_N"/>
</dbReference>
<dbReference type="PANTHER" id="PTHR30126">
    <property type="entry name" value="HTH-TYPE TRANSCRIPTIONAL REGULATOR"/>
    <property type="match status" value="1"/>
</dbReference>
<evidence type="ECO:0000256" key="1">
    <source>
        <dbReference type="ARBA" id="ARBA00009437"/>
    </source>
</evidence>
<dbReference type="SUPFAM" id="SSF46785">
    <property type="entry name" value="Winged helix' DNA-binding domain"/>
    <property type="match status" value="1"/>
</dbReference>
<dbReference type="SUPFAM" id="SSF53850">
    <property type="entry name" value="Periplasmic binding protein-like II"/>
    <property type="match status" value="1"/>
</dbReference>
<keyword evidence="3" id="KW-0238">DNA-binding</keyword>
<dbReference type="RefSeq" id="WP_011616061.1">
    <property type="nucleotide sequence ID" value="NC_008313.1"/>
</dbReference>
<keyword evidence="4" id="KW-0804">Transcription</keyword>
<evidence type="ECO:0000259" key="5">
    <source>
        <dbReference type="PROSITE" id="PS50931"/>
    </source>
</evidence>
<keyword evidence="8" id="KW-1185">Reference proteome</keyword>
<reference evidence="7 9" key="2">
    <citation type="submission" date="2019-04" db="EMBL/GenBank/DDBJ databases">
        <title>Long-read de novo sequencing of Cupriavidus necator H16.</title>
        <authorList>
            <person name="Little G.T."/>
            <person name="Ehsaan M."/>
            <person name="Arenas-Lopez C."/>
            <person name="Jawed K."/>
            <person name="Winzer K."/>
            <person name="Kovacs K."/>
            <person name="Malys N."/>
            <person name="Minton N.P."/>
        </authorList>
    </citation>
    <scope>NUCLEOTIDE SEQUENCE [LARGE SCALE GENOMIC DNA]</scope>
    <source>
        <strain evidence="7 9">H16</strain>
    </source>
</reference>
<dbReference type="Pfam" id="PF00126">
    <property type="entry name" value="HTH_1"/>
    <property type="match status" value="1"/>
</dbReference>
<dbReference type="InterPro" id="IPR036388">
    <property type="entry name" value="WH-like_DNA-bd_sf"/>
</dbReference>
<dbReference type="Pfam" id="PF03466">
    <property type="entry name" value="LysR_substrate"/>
    <property type="match status" value="1"/>
</dbReference>
<dbReference type="Proteomes" id="UP000008210">
    <property type="component" value="Chromosome 1"/>
</dbReference>
<dbReference type="EMBL" id="AM260479">
    <property type="protein sequence ID" value="CAJ94299.1"/>
    <property type="molecule type" value="Genomic_DNA"/>
</dbReference>
<dbReference type="KEGG" id="reh:H16_A3224"/>
<dbReference type="AlphaFoldDB" id="Q0K6S2"/>
<dbReference type="STRING" id="381666.H16_A3224"/>
<dbReference type="GO" id="GO:0000976">
    <property type="term" value="F:transcription cis-regulatory region binding"/>
    <property type="evidence" value="ECO:0007669"/>
    <property type="project" value="TreeGrafter"/>
</dbReference>
<gene>
    <name evidence="6" type="ordered locus">H16_A3224</name>
    <name evidence="7" type="ORF">E6A55_16425</name>
</gene>
<dbReference type="EMBL" id="CP039287">
    <property type="protein sequence ID" value="QCC02055.1"/>
    <property type="molecule type" value="Genomic_DNA"/>
</dbReference>
<evidence type="ECO:0000313" key="7">
    <source>
        <dbReference type="EMBL" id="QCC02055.1"/>
    </source>
</evidence>
<dbReference type="InterPro" id="IPR005119">
    <property type="entry name" value="LysR_subst-bd"/>
</dbReference>
<organism evidence="6 8">
    <name type="scientific">Cupriavidus necator (strain ATCC 17699 / DSM 428 / KCTC 22496 / NCIMB 10442 / H16 / Stanier 337)</name>
    <name type="common">Ralstonia eutropha</name>
    <dbReference type="NCBI Taxonomy" id="381666"/>
    <lineage>
        <taxon>Bacteria</taxon>
        <taxon>Pseudomonadati</taxon>
        <taxon>Pseudomonadota</taxon>
        <taxon>Betaproteobacteria</taxon>
        <taxon>Burkholderiales</taxon>
        <taxon>Burkholderiaceae</taxon>
        <taxon>Cupriavidus</taxon>
    </lineage>
</organism>
<evidence type="ECO:0000256" key="4">
    <source>
        <dbReference type="ARBA" id="ARBA00023163"/>
    </source>
</evidence>
<name>Q0K6S2_CUPNH</name>
<proteinExistence type="inferred from homology"/>
<dbReference type="eggNOG" id="COG0583">
    <property type="taxonomic scope" value="Bacteria"/>
</dbReference>
<dbReference type="OrthoDB" id="9133980at2"/>
<sequence length="342" mass="36417">MTRIASDLVPQPPERPAIACTRSLLLAKTIHARLVRQGRLRHLQLLVMVEDCGSIARAASEVCMSQSAATQALAALERVIGMRLFERHARGIRPTESGRGLISCAREVMARLQQSAEYLAASKRGAISALRIGSIPAASYALIAPHLAAFYGTHPDVHVDLEEDSGARLLPLLIGGGLDALFCRDPRRLPAELMFEPLLEDDAIIVAASSHPLSMVAGLSLAALDGARWVLPPASVQLREMFESIVLGALPNATSFPLSTMSLSVLEGFLQQPGAVTLLPRSVSTGMVASGRVCELDIAITAPLDPLGVVHSTEGAPDLLQAFLSIARQELGRRQLVARTSA</sequence>
<dbReference type="Gene3D" id="3.40.190.290">
    <property type="match status" value="1"/>
</dbReference>
<dbReference type="PATRIC" id="fig|381666.6.peg.3621"/>
<dbReference type="Proteomes" id="UP000296079">
    <property type="component" value="Chromosome 1"/>
</dbReference>
<dbReference type="GO" id="GO:0003700">
    <property type="term" value="F:DNA-binding transcription factor activity"/>
    <property type="evidence" value="ECO:0007669"/>
    <property type="project" value="InterPro"/>
</dbReference>
<protein>
    <submittedName>
        <fullName evidence="7">LysR family transcriptional regulator</fullName>
    </submittedName>
    <submittedName>
        <fullName evidence="6">Transcriptional regulator, LysR-family</fullName>
    </submittedName>
</protein>
<dbReference type="PANTHER" id="PTHR30126:SF97">
    <property type="entry name" value="HTH-TYPE TRANSCRIPTIONAL REGULATOR ABGR"/>
    <property type="match status" value="1"/>
</dbReference>
<feature type="domain" description="HTH lysR-type" evidence="5">
    <location>
        <begin position="40"/>
        <end position="95"/>
    </location>
</feature>
<dbReference type="PRINTS" id="PR00039">
    <property type="entry name" value="HTHLYSR"/>
</dbReference>
<evidence type="ECO:0000256" key="3">
    <source>
        <dbReference type="ARBA" id="ARBA00023125"/>
    </source>
</evidence>
<keyword evidence="2" id="KW-0805">Transcription regulation</keyword>
<dbReference type="HOGENOM" id="CLU_039613_6_0_4"/>
<evidence type="ECO:0000313" key="8">
    <source>
        <dbReference type="Proteomes" id="UP000008210"/>
    </source>
</evidence>
<dbReference type="Gene3D" id="1.10.10.10">
    <property type="entry name" value="Winged helix-like DNA-binding domain superfamily/Winged helix DNA-binding domain"/>
    <property type="match status" value="1"/>
</dbReference>